<dbReference type="SUPFAM" id="SSF53067">
    <property type="entry name" value="Actin-like ATPase domain"/>
    <property type="match status" value="2"/>
</dbReference>
<keyword evidence="3" id="KW-1185">Reference proteome</keyword>
<feature type="domain" description="ATPase BadF/BadG/BcrA/BcrD type" evidence="1">
    <location>
        <begin position="7"/>
        <end position="293"/>
    </location>
</feature>
<comment type="caution">
    <text evidence="2">The sequence shown here is derived from an EMBL/GenBank/DDBJ whole genome shotgun (WGS) entry which is preliminary data.</text>
</comment>
<dbReference type="InterPro" id="IPR052519">
    <property type="entry name" value="Euk-type_GlcNAc_Kinase"/>
</dbReference>
<dbReference type="EMBL" id="JACHDS010000001">
    <property type="protein sequence ID" value="MBB6170480.1"/>
    <property type="molecule type" value="Genomic_DNA"/>
</dbReference>
<keyword evidence="2" id="KW-0808">Transferase</keyword>
<evidence type="ECO:0000313" key="2">
    <source>
        <dbReference type="EMBL" id="MBB6170480.1"/>
    </source>
</evidence>
<dbReference type="GO" id="GO:0016301">
    <property type="term" value="F:kinase activity"/>
    <property type="evidence" value="ECO:0007669"/>
    <property type="project" value="UniProtKB-KW"/>
</dbReference>
<name>A0A7X0D3X9_9ACTN</name>
<dbReference type="PANTHER" id="PTHR43190">
    <property type="entry name" value="N-ACETYL-D-GLUCOSAMINE KINASE"/>
    <property type="match status" value="1"/>
</dbReference>
<keyword evidence="2" id="KW-0418">Kinase</keyword>
<evidence type="ECO:0000259" key="1">
    <source>
        <dbReference type="Pfam" id="PF01869"/>
    </source>
</evidence>
<accession>A0A7X0D3X9</accession>
<dbReference type="Proteomes" id="UP000546642">
    <property type="component" value="Unassembled WGS sequence"/>
</dbReference>
<dbReference type="RefSeq" id="WP_184073166.1">
    <property type="nucleotide sequence ID" value="NZ_JACHDS010000001.1"/>
</dbReference>
<gene>
    <name evidence="2" type="ORF">HNR23_000540</name>
</gene>
<dbReference type="InterPro" id="IPR002731">
    <property type="entry name" value="ATPase_BadF"/>
</dbReference>
<sequence>MTEHVVIGVDSGGTSTRCAVVTRDGRVLAQGRGGGGNQYSSADPGGAFVSALRAALADAGDVAVDGAVFGVSGAAVGHSRAVATVRGAWESLGLPGSPLVTDDIVVAFAAGSTADAGTVLIAGTGAVAAYVRDGAVARRCDGYGWLLGDEGSAVWIALAGLRAALASIDGRGRPTVLVERLAAALAIAPGDVHAIVRAAYARPPAELGGLAPEVVLAASGGDAVAGDIVAEAAERLLTNLAAVAPDPVGAEPVVLAGALLATGPVADAVHEGLRTRHGVAARTAGDGALGAAGLALRRTGAPASAHARLLAPAAAPGHHPK</sequence>
<organism evidence="2 3">
    <name type="scientific">Nocardiopsis mwathae</name>
    <dbReference type="NCBI Taxonomy" id="1472723"/>
    <lineage>
        <taxon>Bacteria</taxon>
        <taxon>Bacillati</taxon>
        <taxon>Actinomycetota</taxon>
        <taxon>Actinomycetes</taxon>
        <taxon>Streptosporangiales</taxon>
        <taxon>Nocardiopsidaceae</taxon>
        <taxon>Nocardiopsis</taxon>
    </lineage>
</organism>
<protein>
    <submittedName>
        <fullName evidence="2">N-acetylglucosamine kinase-like BadF-type ATPase</fullName>
    </submittedName>
</protein>
<dbReference type="Pfam" id="PF01869">
    <property type="entry name" value="BcrAD_BadFG"/>
    <property type="match status" value="1"/>
</dbReference>
<evidence type="ECO:0000313" key="3">
    <source>
        <dbReference type="Proteomes" id="UP000546642"/>
    </source>
</evidence>
<dbReference type="InterPro" id="IPR043129">
    <property type="entry name" value="ATPase_NBD"/>
</dbReference>
<dbReference type="AlphaFoldDB" id="A0A7X0D3X9"/>
<reference evidence="2 3" key="1">
    <citation type="submission" date="2020-08" db="EMBL/GenBank/DDBJ databases">
        <title>Sequencing the genomes of 1000 actinobacteria strains.</title>
        <authorList>
            <person name="Klenk H.-P."/>
        </authorList>
    </citation>
    <scope>NUCLEOTIDE SEQUENCE [LARGE SCALE GENOMIC DNA]</scope>
    <source>
        <strain evidence="2 3">DSM 46659</strain>
    </source>
</reference>
<dbReference type="PANTHER" id="PTHR43190:SF3">
    <property type="entry name" value="N-ACETYL-D-GLUCOSAMINE KINASE"/>
    <property type="match status" value="1"/>
</dbReference>
<dbReference type="Gene3D" id="3.30.420.40">
    <property type="match status" value="2"/>
</dbReference>
<proteinExistence type="predicted"/>